<protein>
    <submittedName>
        <fullName evidence="2">DUF1835 domain-containing protein</fullName>
    </submittedName>
</protein>
<dbReference type="InterPro" id="IPR014973">
    <property type="entry name" value="DUF1835"/>
</dbReference>
<reference evidence="2 3" key="1">
    <citation type="submission" date="2019-01" db="EMBL/GenBank/DDBJ databases">
        <authorList>
            <person name="Chen W.-M."/>
        </authorList>
    </citation>
    <scope>NUCLEOTIDE SEQUENCE [LARGE SCALE GENOMIC DNA]</scope>
    <source>
        <strain evidence="2 3">YBJ-36</strain>
    </source>
</reference>
<evidence type="ECO:0000259" key="1">
    <source>
        <dbReference type="Pfam" id="PF08874"/>
    </source>
</evidence>
<organism evidence="2 3">
    <name type="scientific">Mucilaginibacter limnophilus</name>
    <dbReference type="NCBI Taxonomy" id="1932778"/>
    <lineage>
        <taxon>Bacteria</taxon>
        <taxon>Pseudomonadati</taxon>
        <taxon>Bacteroidota</taxon>
        <taxon>Sphingobacteriia</taxon>
        <taxon>Sphingobacteriales</taxon>
        <taxon>Sphingobacteriaceae</taxon>
        <taxon>Mucilaginibacter</taxon>
    </lineage>
</organism>
<comment type="caution">
    <text evidence="2">The sequence shown here is derived from an EMBL/GenBank/DDBJ whole genome shotgun (WGS) entry which is preliminary data.</text>
</comment>
<sequence>MSNILHILNGDSTFNSFKQTGLEGDALIWREVLSEGPLTRDVSSAAFWEAREQWITNTFAVPADDYRHNLVDKLGMLNEPYAEYNLWFEFDLHCQVNLLGVMNLLRQKADMSEPAFYLICPDTVPGRDDFRGMGELSGKELEYLYDNIRLQLTEYDFSLAAEGWNAYVSGDPVALNEFITKTNFWGGLHLLKPALEAHLKRLQVNTNGLNYIEQKLQDIYNSGMITKHGIYKAFWKDEKIYGMGDSEIDIYLNKLGII</sequence>
<dbReference type="Proteomes" id="UP000282759">
    <property type="component" value="Unassembled WGS sequence"/>
</dbReference>
<proteinExistence type="predicted"/>
<name>A0A3S2UQ60_9SPHI</name>
<dbReference type="EMBL" id="SACK01000002">
    <property type="protein sequence ID" value="RVU01732.1"/>
    <property type="molecule type" value="Genomic_DNA"/>
</dbReference>
<dbReference type="OrthoDB" id="127805at2"/>
<dbReference type="Pfam" id="PF08874">
    <property type="entry name" value="DUF1835"/>
    <property type="match status" value="1"/>
</dbReference>
<keyword evidence="3" id="KW-1185">Reference proteome</keyword>
<evidence type="ECO:0000313" key="3">
    <source>
        <dbReference type="Proteomes" id="UP000282759"/>
    </source>
</evidence>
<accession>A0A3S2UQ60</accession>
<dbReference type="AlphaFoldDB" id="A0A3S2UQ60"/>
<feature type="domain" description="DUF1835" evidence="1">
    <location>
        <begin position="5"/>
        <end position="109"/>
    </location>
</feature>
<evidence type="ECO:0000313" key="2">
    <source>
        <dbReference type="EMBL" id="RVU01732.1"/>
    </source>
</evidence>
<dbReference type="RefSeq" id="WP_127704097.1">
    <property type="nucleotide sequence ID" value="NZ_SACK01000002.1"/>
</dbReference>
<gene>
    <name evidence="2" type="ORF">EOD41_07160</name>
</gene>